<dbReference type="PANTHER" id="PTHR10046">
    <property type="entry name" value="ATP DEPENDENT LON PROTEASE FAMILY MEMBER"/>
    <property type="match status" value="1"/>
</dbReference>
<dbReference type="EMBL" id="NZBU01000005">
    <property type="protein sequence ID" value="MAG21947.1"/>
    <property type="molecule type" value="Genomic_DNA"/>
</dbReference>
<dbReference type="PRINTS" id="PR00830">
    <property type="entry name" value="ENDOLAPTASE"/>
</dbReference>
<dbReference type="GO" id="GO:0004176">
    <property type="term" value="F:ATP-dependent peptidase activity"/>
    <property type="evidence" value="ECO:0007669"/>
    <property type="project" value="InterPro"/>
</dbReference>
<dbReference type="InterPro" id="IPR027065">
    <property type="entry name" value="Lon_Prtase"/>
</dbReference>
<organism evidence="3 4">
    <name type="scientific">Candidatus Iainarchaeum sp</name>
    <dbReference type="NCBI Taxonomy" id="3101447"/>
    <lineage>
        <taxon>Archaea</taxon>
        <taxon>Candidatus Iainarchaeota</taxon>
        <taxon>Candidatus Iainarchaeia</taxon>
        <taxon>Candidatus Iainarchaeales</taxon>
        <taxon>Candidatus Iainarchaeaceae</taxon>
        <taxon>Candidatus Iainarchaeum</taxon>
    </lineage>
</organism>
<dbReference type="GO" id="GO:0004252">
    <property type="term" value="F:serine-type endopeptidase activity"/>
    <property type="evidence" value="ECO:0007669"/>
    <property type="project" value="InterPro"/>
</dbReference>
<sequence>MNGKELLIVLAFGIATFALGYLLALPTEPELIRLEPLPEKEFTAMIDVVAVKVQREVGIVNVASVEVKPGKGRVLFALNPFVEPDTQQSAEIAASVAENITQKSLAEKDVIYSIEAGEVQLVGGPSAGAALTIATIAAIEEKDLNESVGLTGSILSDGSIGQVGGIIEKAAAVEQSGKTIFLVPPGQTSFTYYEKQIREETRGPFVFQRVNYVPKTLELNEFAREQEWNLNIIEVNSIEEALLYFLS</sequence>
<dbReference type="GO" id="GO:0030163">
    <property type="term" value="P:protein catabolic process"/>
    <property type="evidence" value="ECO:0007669"/>
    <property type="project" value="InterPro"/>
</dbReference>
<dbReference type="AlphaFoldDB" id="A0A2D6M0J4"/>
<dbReference type="GO" id="GO:0016020">
    <property type="term" value="C:membrane"/>
    <property type="evidence" value="ECO:0007669"/>
    <property type="project" value="UniProtKB-SubCell"/>
</dbReference>
<dbReference type="Gene3D" id="3.30.230.10">
    <property type="match status" value="1"/>
</dbReference>
<dbReference type="Pfam" id="PF05362">
    <property type="entry name" value="Lon_C"/>
    <property type="match status" value="1"/>
</dbReference>
<protein>
    <recommendedName>
        <fullName evidence="2">Lon proteolytic domain-containing protein</fullName>
    </recommendedName>
</protein>
<reference evidence="4" key="1">
    <citation type="submission" date="2017-09" db="EMBL/GenBank/DDBJ databases">
        <title>The Reconstruction of 2,631 Draft Metagenome-Assembled Genomes from the Global Oceans.</title>
        <authorList>
            <person name="Tully B.J."/>
            <person name="Graham E.D."/>
            <person name="Heidelberg J.F."/>
        </authorList>
    </citation>
    <scope>NUCLEOTIDE SEQUENCE [LARGE SCALE GENOMIC DNA]</scope>
</reference>
<dbReference type="InterPro" id="IPR014721">
    <property type="entry name" value="Ribsml_uS5_D2-typ_fold_subgr"/>
</dbReference>
<evidence type="ECO:0000313" key="4">
    <source>
        <dbReference type="Proteomes" id="UP000226592"/>
    </source>
</evidence>
<dbReference type="Proteomes" id="UP000226592">
    <property type="component" value="Unassembled WGS sequence"/>
</dbReference>
<comment type="subcellular location">
    <subcellularLocation>
        <location evidence="1">Membrane</location>
        <topology evidence="1">Multi-pass membrane protein</topology>
    </subcellularLocation>
</comment>
<evidence type="ECO:0000313" key="3">
    <source>
        <dbReference type="EMBL" id="MAG21947.1"/>
    </source>
</evidence>
<dbReference type="GO" id="GO:0006508">
    <property type="term" value="P:proteolysis"/>
    <property type="evidence" value="ECO:0007669"/>
    <property type="project" value="InterPro"/>
</dbReference>
<dbReference type="GO" id="GO:0005524">
    <property type="term" value="F:ATP binding"/>
    <property type="evidence" value="ECO:0007669"/>
    <property type="project" value="InterPro"/>
</dbReference>
<comment type="caution">
    <text evidence="3">The sequence shown here is derived from an EMBL/GenBank/DDBJ whole genome shotgun (WGS) entry which is preliminary data.</text>
</comment>
<proteinExistence type="predicted"/>
<name>A0A2D6M0J4_9ARCH</name>
<dbReference type="InterPro" id="IPR008269">
    <property type="entry name" value="Lon_proteolytic"/>
</dbReference>
<dbReference type="InterPro" id="IPR020568">
    <property type="entry name" value="Ribosomal_Su5_D2-typ_SF"/>
</dbReference>
<dbReference type="SUPFAM" id="SSF54211">
    <property type="entry name" value="Ribosomal protein S5 domain 2-like"/>
    <property type="match status" value="1"/>
</dbReference>
<gene>
    <name evidence="3" type="ORF">CL943_01395</name>
</gene>
<evidence type="ECO:0000259" key="2">
    <source>
        <dbReference type="Pfam" id="PF05362"/>
    </source>
</evidence>
<feature type="domain" description="Lon proteolytic" evidence="2">
    <location>
        <begin position="93"/>
        <end position="185"/>
    </location>
</feature>
<accession>A0A2D6M0J4</accession>
<evidence type="ECO:0000256" key="1">
    <source>
        <dbReference type="ARBA" id="ARBA00004141"/>
    </source>
</evidence>